<evidence type="ECO:0000313" key="3">
    <source>
        <dbReference type="Proteomes" id="UP000824469"/>
    </source>
</evidence>
<organism evidence="2 3">
    <name type="scientific">Taxus chinensis</name>
    <name type="common">Chinese yew</name>
    <name type="synonym">Taxus wallichiana var. chinensis</name>
    <dbReference type="NCBI Taxonomy" id="29808"/>
    <lineage>
        <taxon>Eukaryota</taxon>
        <taxon>Viridiplantae</taxon>
        <taxon>Streptophyta</taxon>
        <taxon>Embryophyta</taxon>
        <taxon>Tracheophyta</taxon>
        <taxon>Spermatophyta</taxon>
        <taxon>Pinopsida</taxon>
        <taxon>Pinidae</taxon>
        <taxon>Conifers II</taxon>
        <taxon>Cupressales</taxon>
        <taxon>Taxaceae</taxon>
        <taxon>Taxus</taxon>
    </lineage>
</organism>
<accession>A0AA38FHQ4</accession>
<comment type="caution">
    <text evidence="2">The sequence shown here is derived from an EMBL/GenBank/DDBJ whole genome shotgun (WGS) entry which is preliminary data.</text>
</comment>
<feature type="non-terminal residue" evidence="2">
    <location>
        <position position="1"/>
    </location>
</feature>
<keyword evidence="3" id="KW-1185">Reference proteome</keyword>
<proteinExistence type="predicted"/>
<reference evidence="2 3" key="1">
    <citation type="journal article" date="2021" name="Nat. Plants">
        <title>The Taxus genome provides insights into paclitaxel biosynthesis.</title>
        <authorList>
            <person name="Xiong X."/>
            <person name="Gou J."/>
            <person name="Liao Q."/>
            <person name="Li Y."/>
            <person name="Zhou Q."/>
            <person name="Bi G."/>
            <person name="Li C."/>
            <person name="Du R."/>
            <person name="Wang X."/>
            <person name="Sun T."/>
            <person name="Guo L."/>
            <person name="Liang H."/>
            <person name="Lu P."/>
            <person name="Wu Y."/>
            <person name="Zhang Z."/>
            <person name="Ro D.K."/>
            <person name="Shang Y."/>
            <person name="Huang S."/>
            <person name="Yan J."/>
        </authorList>
    </citation>
    <scope>NUCLEOTIDE SEQUENCE [LARGE SCALE GENOMIC DNA]</scope>
    <source>
        <strain evidence="2">Ta-2019</strain>
    </source>
</reference>
<gene>
    <name evidence="2" type="ORF">KI387_013844</name>
</gene>
<dbReference type="Proteomes" id="UP000824469">
    <property type="component" value="Unassembled WGS sequence"/>
</dbReference>
<protein>
    <submittedName>
        <fullName evidence="2">Uncharacterized protein</fullName>
    </submittedName>
</protein>
<feature type="non-terminal residue" evidence="2">
    <location>
        <position position="77"/>
    </location>
</feature>
<feature type="region of interest" description="Disordered" evidence="1">
    <location>
        <begin position="1"/>
        <end position="22"/>
    </location>
</feature>
<evidence type="ECO:0000256" key="1">
    <source>
        <dbReference type="SAM" id="MobiDB-lite"/>
    </source>
</evidence>
<evidence type="ECO:0000313" key="2">
    <source>
        <dbReference type="EMBL" id="KAH9302261.1"/>
    </source>
</evidence>
<dbReference type="EMBL" id="JAHRHJ020000009">
    <property type="protein sequence ID" value="KAH9302261.1"/>
    <property type="molecule type" value="Genomic_DNA"/>
</dbReference>
<dbReference type="AlphaFoldDB" id="A0AA38FHQ4"/>
<name>A0AA38FHQ4_TAXCH</name>
<sequence length="77" mass="8269">SDTSQLSAPVPELGGSDNGNFLGGHPSQHYSVVDMLNCLALIPNNFPSHQKLELMVKRDLIVLINCYANTLPHDGPG</sequence>